<comment type="caution">
    <text evidence="1">The sequence shown here is derived from an EMBL/GenBank/DDBJ whole genome shotgun (WGS) entry which is preliminary data.</text>
</comment>
<organism evidence="1 2">
    <name type="scientific">Serratia marcescens</name>
    <dbReference type="NCBI Taxonomy" id="615"/>
    <lineage>
        <taxon>Bacteria</taxon>
        <taxon>Pseudomonadati</taxon>
        <taxon>Pseudomonadota</taxon>
        <taxon>Gammaproteobacteria</taxon>
        <taxon>Enterobacterales</taxon>
        <taxon>Yersiniaceae</taxon>
        <taxon>Serratia</taxon>
    </lineage>
</organism>
<evidence type="ECO:0000313" key="1">
    <source>
        <dbReference type="EMBL" id="TQI86270.1"/>
    </source>
</evidence>
<evidence type="ECO:0000313" key="2">
    <source>
        <dbReference type="Proteomes" id="UP000320710"/>
    </source>
</evidence>
<proteinExistence type="predicted"/>
<dbReference type="EMBL" id="VFMJ01000001">
    <property type="protein sequence ID" value="TQI86270.1"/>
    <property type="molecule type" value="Genomic_DNA"/>
</dbReference>
<name>A0AA46K9U2_SERMA</name>
<dbReference type="Proteomes" id="UP000320710">
    <property type="component" value="Unassembled WGS sequence"/>
</dbReference>
<protein>
    <submittedName>
        <fullName evidence="1">Uncharacterized protein</fullName>
    </submittedName>
</protein>
<reference evidence="1 2" key="1">
    <citation type="submission" date="2019-06" db="EMBL/GenBank/DDBJ databases">
        <authorList>
            <person name="Deangelis K."/>
            <person name="Huntemann M."/>
            <person name="Clum A."/>
            <person name="Pillay M."/>
            <person name="Palaniappan K."/>
            <person name="Varghese N."/>
            <person name="Mikhailova N."/>
            <person name="Stamatis D."/>
            <person name="Reddy T."/>
            <person name="Daum C."/>
            <person name="Shapiro N."/>
            <person name="Ivanova N."/>
            <person name="Kyrpides N."/>
            <person name="Woyke T."/>
        </authorList>
    </citation>
    <scope>NUCLEOTIDE SEQUENCE [LARGE SCALE GENOMIC DNA]</scope>
    <source>
        <strain evidence="1 2">106R</strain>
    </source>
</reference>
<dbReference type="AlphaFoldDB" id="A0AA46K9U2"/>
<gene>
    <name evidence="1" type="ORF">FHU12_3872</name>
</gene>
<reference evidence="1 2" key="2">
    <citation type="submission" date="2019-07" db="EMBL/GenBank/DDBJ databases">
        <title>Investigation of anaerobic lignin degradation for improved lignocellulosic biofuels.</title>
        <authorList>
            <person name="Deangelis K.PhD."/>
        </authorList>
    </citation>
    <scope>NUCLEOTIDE SEQUENCE [LARGE SCALE GENOMIC DNA]</scope>
    <source>
        <strain evidence="1 2">106R</strain>
    </source>
</reference>
<sequence length="201" mass="23522">MVYRITHSLQEIIKHIEGQMGTYISDKTETCFDEYSLIEKVEDGYEISVYSFKLHAGNPYQPHISESYSGDIFISYLYYGNDSYYERRRQEYRKYLSLKEIHLAILTIFPDERRIAIGIKKESYSIVKISYVAADEVYLLDIANKEMLLLDNIFCLHNIISKHESNINKLEGELASGKKEFQSMKLDVKEKCKSILDIVDQ</sequence>
<accession>A0AA46K9U2</accession>